<evidence type="ECO:0000313" key="3">
    <source>
        <dbReference type="EMBL" id="KAB5537715.1"/>
    </source>
</evidence>
<dbReference type="PROSITE" id="PS51375">
    <property type="entry name" value="PPR"/>
    <property type="match status" value="4"/>
</dbReference>
<dbReference type="PANTHER" id="PTHR47926">
    <property type="entry name" value="PENTATRICOPEPTIDE REPEAT-CONTAINING PROTEIN"/>
    <property type="match status" value="1"/>
</dbReference>
<gene>
    <name evidence="3" type="ORF">DKX38_015248</name>
</gene>
<accession>A0A5N5L4P2</accession>
<keyword evidence="4" id="KW-1185">Reference proteome</keyword>
<dbReference type="AlphaFoldDB" id="A0A5N5L4P2"/>
<dbReference type="NCBIfam" id="TIGR00756">
    <property type="entry name" value="PPR"/>
    <property type="match status" value="4"/>
</dbReference>
<evidence type="ECO:0000313" key="4">
    <source>
        <dbReference type="Proteomes" id="UP000326939"/>
    </source>
</evidence>
<dbReference type="PANTHER" id="PTHR47926:SF540">
    <property type="entry name" value="PENTATRICOPEPTIDE REPEAT-CONTAINING PROTEIN"/>
    <property type="match status" value="1"/>
</dbReference>
<dbReference type="InterPro" id="IPR046960">
    <property type="entry name" value="PPR_At4g14850-like_plant"/>
</dbReference>
<comment type="caution">
    <text evidence="3">The sequence shown here is derived from an EMBL/GenBank/DDBJ whole genome shotgun (WGS) entry which is preliminary data.</text>
</comment>
<feature type="repeat" description="PPR" evidence="2">
    <location>
        <begin position="92"/>
        <end position="126"/>
    </location>
</feature>
<feature type="repeat" description="PPR" evidence="2">
    <location>
        <begin position="405"/>
        <end position="439"/>
    </location>
</feature>
<sequence>MTLLSVWKAVNLRSSRNYCYATVVSSAENLLDLIHLSLTHKSLKLTQQCHARSLSLGFTQNPFLATKLISAYAIFGVPAQSQLVFDSLHIKSVYLWNSLINGFVKNRAYNEAFGWFYQMCCHGVLLDDFTLATMSKVCHQIGDLNAGKLIHGKSLKTGFVLDVIVANSLMSMYSKCGGFGECLKLFDEMPERNVGSWNAILSGYADSGDRNFDKEVSGFVKDMQIEGLKPDAFTVSSLLTLCNGHMRKRDHGRELHGFIVRIELAVGYGTEVHLGCCLIDMYSRSDRVEVGRRVFDRMKSRNVYAWTAMVNGYVQNGALEEGLVLFHEMQVRDGVEPNKVSLVSVLPACSVVAGLIGVKQIHGYAIRKQFNNDVSLCNALIDVYSKCGSLDHAKQVFEFGYFHRDPISWSSMISGYGLHGKGEEAVSVYNKMLQLGNKPDMITIVGVLSACVRAGLVGEGLCIYKSAINKYKIKPTVEICACVVDMLGRSGQLGQALDYIKTMPMEPSPSVWGALVNASIIHGNSEMQDLAYRFLIQLEPENPSNYVSLSNLHASSRRWDVVSEVRTLMKDRCLTKTPGYSWISINNTTHFFYAADKLHPCSKSIYELLGGLILLMKGPAVSHDFENFTRVRKLFVSLGFYNRYGGRVPRLLEVKTKVTSYLLTLEFLSHAKDFHLLKFELSIVDVEMFSPNSCSDNEELRKDALLH</sequence>
<dbReference type="EMBL" id="VDCV01000010">
    <property type="protein sequence ID" value="KAB5537715.1"/>
    <property type="molecule type" value="Genomic_DNA"/>
</dbReference>
<dbReference type="InterPro" id="IPR002885">
    <property type="entry name" value="PPR_rpt"/>
</dbReference>
<reference evidence="4" key="1">
    <citation type="journal article" date="2019" name="Gigascience">
        <title>De novo genome assembly of the endangered Acer yangbiense, a plant species with extremely small populations endemic to Yunnan Province, China.</title>
        <authorList>
            <person name="Yang J."/>
            <person name="Wariss H.M."/>
            <person name="Tao L."/>
            <person name="Zhang R."/>
            <person name="Yun Q."/>
            <person name="Hollingsworth P."/>
            <person name="Dao Z."/>
            <person name="Luo G."/>
            <person name="Guo H."/>
            <person name="Ma Y."/>
            <person name="Sun W."/>
        </authorList>
    </citation>
    <scope>NUCLEOTIDE SEQUENCE [LARGE SCALE GENOMIC DNA]</scope>
    <source>
        <strain evidence="4">cv. br00</strain>
    </source>
</reference>
<keyword evidence="1" id="KW-0677">Repeat</keyword>
<proteinExistence type="predicted"/>
<dbReference type="Pfam" id="PF01535">
    <property type="entry name" value="PPR"/>
    <property type="match status" value="2"/>
</dbReference>
<evidence type="ECO:0000256" key="2">
    <source>
        <dbReference type="PROSITE-ProRule" id="PRU00708"/>
    </source>
</evidence>
<dbReference type="Pfam" id="PF13041">
    <property type="entry name" value="PPR_2"/>
    <property type="match status" value="3"/>
</dbReference>
<feature type="repeat" description="PPR" evidence="2">
    <location>
        <begin position="162"/>
        <end position="196"/>
    </location>
</feature>
<dbReference type="GO" id="GO:0009451">
    <property type="term" value="P:RNA modification"/>
    <property type="evidence" value="ECO:0007669"/>
    <property type="project" value="InterPro"/>
</dbReference>
<dbReference type="Gene3D" id="1.25.40.10">
    <property type="entry name" value="Tetratricopeptide repeat domain"/>
    <property type="match status" value="4"/>
</dbReference>
<evidence type="ECO:0008006" key="5">
    <source>
        <dbReference type="Google" id="ProtNLM"/>
    </source>
</evidence>
<protein>
    <recommendedName>
        <fullName evidence="5">DYW domain-containing protein</fullName>
    </recommendedName>
</protein>
<dbReference type="Proteomes" id="UP000326939">
    <property type="component" value="Chromosome 10"/>
</dbReference>
<feature type="repeat" description="PPR" evidence="2">
    <location>
        <begin position="302"/>
        <end position="337"/>
    </location>
</feature>
<dbReference type="InterPro" id="IPR011990">
    <property type="entry name" value="TPR-like_helical_dom_sf"/>
</dbReference>
<dbReference type="InterPro" id="IPR046848">
    <property type="entry name" value="E_motif"/>
</dbReference>
<dbReference type="FunFam" id="1.25.40.10:FF:000996">
    <property type="entry name" value="Small kernel1"/>
    <property type="match status" value="1"/>
</dbReference>
<dbReference type="GO" id="GO:0003723">
    <property type="term" value="F:RNA binding"/>
    <property type="evidence" value="ECO:0007669"/>
    <property type="project" value="InterPro"/>
</dbReference>
<organism evidence="3 4">
    <name type="scientific">Salix brachista</name>
    <dbReference type="NCBI Taxonomy" id="2182728"/>
    <lineage>
        <taxon>Eukaryota</taxon>
        <taxon>Viridiplantae</taxon>
        <taxon>Streptophyta</taxon>
        <taxon>Embryophyta</taxon>
        <taxon>Tracheophyta</taxon>
        <taxon>Spermatophyta</taxon>
        <taxon>Magnoliopsida</taxon>
        <taxon>eudicotyledons</taxon>
        <taxon>Gunneridae</taxon>
        <taxon>Pentapetalae</taxon>
        <taxon>rosids</taxon>
        <taxon>fabids</taxon>
        <taxon>Malpighiales</taxon>
        <taxon>Salicaceae</taxon>
        <taxon>Saliceae</taxon>
        <taxon>Salix</taxon>
    </lineage>
</organism>
<evidence type="ECO:0000256" key="1">
    <source>
        <dbReference type="ARBA" id="ARBA00022737"/>
    </source>
</evidence>
<dbReference type="Pfam" id="PF20431">
    <property type="entry name" value="E_motif"/>
    <property type="match status" value="1"/>
</dbReference>
<name>A0A5N5L4P2_9ROSI</name>